<dbReference type="EMBL" id="CAFBPA010000215">
    <property type="protein sequence ID" value="CAB5015131.1"/>
    <property type="molecule type" value="Genomic_DNA"/>
</dbReference>
<dbReference type="Pfam" id="PF01168">
    <property type="entry name" value="Ala_racemase_N"/>
    <property type="match status" value="1"/>
</dbReference>
<keyword evidence="1" id="KW-0663">Pyridoxal phosphate</keyword>
<proteinExistence type="inferred from homology"/>
<dbReference type="HAMAP" id="MF_02087">
    <property type="entry name" value="PLP_homeostasis"/>
    <property type="match status" value="1"/>
</dbReference>
<dbReference type="SUPFAM" id="SSF51419">
    <property type="entry name" value="PLP-binding barrel"/>
    <property type="match status" value="1"/>
</dbReference>
<dbReference type="Gene3D" id="3.20.20.10">
    <property type="entry name" value="Alanine racemase"/>
    <property type="match status" value="1"/>
</dbReference>
<dbReference type="CDD" id="cd00635">
    <property type="entry name" value="PLPDE_III_YBL036c_like"/>
    <property type="match status" value="1"/>
</dbReference>
<dbReference type="PANTHER" id="PTHR10146">
    <property type="entry name" value="PROLINE SYNTHETASE CO-TRANSCRIBED BACTERIAL HOMOLOG PROTEIN"/>
    <property type="match status" value="1"/>
</dbReference>
<sequence length="238" mass="25192">MISTMGSKRRAELADNLAAVQSRIAQACAAVGRDQAEVRLIVVTKNFPASDVHLLAELGVRDVGENRDQEAKAKWSECTDLPLRWHLIGQLQRNKVNSVLHWADVVQTVDRPELAEALNNAAERVGRRLGVLIQVALDIPLQSARGGCAPADVPALSQYLLSLGQLNLNGVMGVAPLLGEPTAAFTRLAQIAGKVHELTPGADQISAGMSGDLEAAIARGATQVRIGGAVLGNRPTLP</sequence>
<dbReference type="GO" id="GO:0030170">
    <property type="term" value="F:pyridoxal phosphate binding"/>
    <property type="evidence" value="ECO:0007669"/>
    <property type="project" value="InterPro"/>
</dbReference>
<feature type="domain" description="Alanine racemase N-terminal" evidence="2">
    <location>
        <begin position="16"/>
        <end position="235"/>
    </location>
</feature>
<dbReference type="InterPro" id="IPR029066">
    <property type="entry name" value="PLP-binding_barrel"/>
</dbReference>
<name>A0A6J7QDI8_9ZZZZ</name>
<dbReference type="NCBIfam" id="TIGR00044">
    <property type="entry name" value="YggS family pyridoxal phosphate-dependent enzyme"/>
    <property type="match status" value="1"/>
</dbReference>
<dbReference type="PANTHER" id="PTHR10146:SF14">
    <property type="entry name" value="PYRIDOXAL PHOSPHATE HOMEOSTASIS PROTEIN"/>
    <property type="match status" value="1"/>
</dbReference>
<evidence type="ECO:0000259" key="2">
    <source>
        <dbReference type="Pfam" id="PF01168"/>
    </source>
</evidence>
<dbReference type="AlphaFoldDB" id="A0A6J7QDI8"/>
<evidence type="ECO:0000313" key="3">
    <source>
        <dbReference type="EMBL" id="CAB5015131.1"/>
    </source>
</evidence>
<gene>
    <name evidence="3" type="ORF">UFOPK4043_01269</name>
</gene>
<reference evidence="3" key="1">
    <citation type="submission" date="2020-05" db="EMBL/GenBank/DDBJ databases">
        <authorList>
            <person name="Chiriac C."/>
            <person name="Salcher M."/>
            <person name="Ghai R."/>
            <person name="Kavagutti S V."/>
        </authorList>
    </citation>
    <scope>NUCLEOTIDE SEQUENCE</scope>
</reference>
<accession>A0A6J7QDI8</accession>
<organism evidence="3">
    <name type="scientific">freshwater metagenome</name>
    <dbReference type="NCBI Taxonomy" id="449393"/>
    <lineage>
        <taxon>unclassified sequences</taxon>
        <taxon>metagenomes</taxon>
        <taxon>ecological metagenomes</taxon>
    </lineage>
</organism>
<dbReference type="InterPro" id="IPR011078">
    <property type="entry name" value="PyrdxlP_homeostasis"/>
</dbReference>
<evidence type="ECO:0000256" key="1">
    <source>
        <dbReference type="ARBA" id="ARBA00022898"/>
    </source>
</evidence>
<protein>
    <submittedName>
        <fullName evidence="3">Unannotated protein</fullName>
    </submittedName>
</protein>
<dbReference type="PIRSF" id="PIRSF004848">
    <property type="entry name" value="YBL036c_PLPDEIII"/>
    <property type="match status" value="1"/>
</dbReference>
<dbReference type="InterPro" id="IPR001608">
    <property type="entry name" value="Ala_racemase_N"/>
</dbReference>